<sequence>MHLREESRLPDVFLSYNRNDQATARLYAEALEAEGLSVWWDVTLRSGEAYDEVTEAALRGARAVVVLWSPRSTGSRWVRAEATLADRNRTLVPAMIEPCERPIMFELTQTAELSHWRGDVDDPAWQAFVRDVRGVLARQAPDGLLPLVEQTSTSPQIAAPARDQHGEAPSLAVLPFTNRSGLPEDDVFAIGMVEDLIDALSQGVNLRVIASSATARFRTGGLPDLEIMARHLGVRYVMEGNVRRAGEDLRVTAQLVEAASGAILWTQKFERPLPELAALQEELVLDLAAHLDSQVHRMEMERVLRKPANLTAWECVTRAIAAYRQITPQSVVQAMTEAQRAVELSPEYGLAHAMLADAKATVYMWTTPDSADAIRGIREHIERALALEPDSAMVLAHVAEAFNYIGQPQDAIRPAERAIQLSPNFGLAHYSCGVGCLLLDRIDDALAHFDAELKAAPGSHTLFASYIWRGAAHVRGGDWDAAARAYAQATQINPGATSGYLGEAFVAARTGSDDEARALMIRVRQLEPKMSLADWERIIRRGLAGNPVGDAVIQHIRDLWKQGEETR</sequence>
<dbReference type="Gene3D" id="3.40.50.10140">
    <property type="entry name" value="Toll/interleukin-1 receptor homology (TIR) domain"/>
    <property type="match status" value="1"/>
</dbReference>
<dbReference type="EMBL" id="QYUM01000002">
    <property type="protein sequence ID" value="RJF93790.1"/>
    <property type="molecule type" value="Genomic_DNA"/>
</dbReference>
<evidence type="ECO:0000256" key="3">
    <source>
        <dbReference type="PROSITE-ProRule" id="PRU00339"/>
    </source>
</evidence>
<gene>
    <name evidence="5" type="ORF">D3876_05740</name>
</gene>
<dbReference type="Pfam" id="PF13676">
    <property type="entry name" value="TIR_2"/>
    <property type="match status" value="1"/>
</dbReference>
<dbReference type="Gene3D" id="1.25.40.10">
    <property type="entry name" value="Tetratricopeptide repeat domain"/>
    <property type="match status" value="1"/>
</dbReference>
<accession>A0A418WRA5</accession>
<keyword evidence="1" id="KW-0677">Repeat</keyword>
<keyword evidence="2 3" id="KW-0802">TPR repeat</keyword>
<feature type="domain" description="TIR" evidence="4">
    <location>
        <begin position="8"/>
        <end position="136"/>
    </location>
</feature>
<dbReference type="InterPro" id="IPR000157">
    <property type="entry name" value="TIR_dom"/>
</dbReference>
<dbReference type="Proteomes" id="UP000286100">
    <property type="component" value="Unassembled WGS sequence"/>
</dbReference>
<dbReference type="SUPFAM" id="SSF52200">
    <property type="entry name" value="Toll/Interleukin receptor TIR domain"/>
    <property type="match status" value="1"/>
</dbReference>
<protein>
    <submittedName>
        <fullName evidence="5">TIR domain-containing protein</fullName>
    </submittedName>
</protein>
<organism evidence="5 6">
    <name type="scientific">Sphingomonas cavernae</name>
    <dbReference type="NCBI Taxonomy" id="2320861"/>
    <lineage>
        <taxon>Bacteria</taxon>
        <taxon>Pseudomonadati</taxon>
        <taxon>Pseudomonadota</taxon>
        <taxon>Alphaproteobacteria</taxon>
        <taxon>Sphingomonadales</taxon>
        <taxon>Sphingomonadaceae</taxon>
        <taxon>Sphingomonas</taxon>
    </lineage>
</organism>
<dbReference type="InterPro" id="IPR035897">
    <property type="entry name" value="Toll_tir_struct_dom_sf"/>
</dbReference>
<dbReference type="GO" id="GO:0007165">
    <property type="term" value="P:signal transduction"/>
    <property type="evidence" value="ECO:0007669"/>
    <property type="project" value="InterPro"/>
</dbReference>
<evidence type="ECO:0000313" key="5">
    <source>
        <dbReference type="EMBL" id="RJF93790.1"/>
    </source>
</evidence>
<dbReference type="OrthoDB" id="105971at2"/>
<dbReference type="InterPro" id="IPR019734">
    <property type="entry name" value="TPR_rpt"/>
</dbReference>
<dbReference type="PROSITE" id="PS50104">
    <property type="entry name" value="TIR"/>
    <property type="match status" value="1"/>
</dbReference>
<evidence type="ECO:0000259" key="4">
    <source>
        <dbReference type="PROSITE" id="PS50104"/>
    </source>
</evidence>
<keyword evidence="6" id="KW-1185">Reference proteome</keyword>
<dbReference type="AlphaFoldDB" id="A0A418WRA5"/>
<dbReference type="SUPFAM" id="SSF48452">
    <property type="entry name" value="TPR-like"/>
    <property type="match status" value="1"/>
</dbReference>
<feature type="repeat" description="TPR" evidence="3">
    <location>
        <begin position="463"/>
        <end position="496"/>
    </location>
</feature>
<dbReference type="InterPro" id="IPR050498">
    <property type="entry name" value="Ycf3"/>
</dbReference>
<reference evidence="5 6" key="1">
    <citation type="submission" date="2018-09" db="EMBL/GenBank/DDBJ databases">
        <authorList>
            <person name="Zhu H."/>
        </authorList>
    </citation>
    <scope>NUCLEOTIDE SEQUENCE [LARGE SCALE GENOMIC DNA]</scope>
    <source>
        <strain evidence="5 6">K2R01-6</strain>
    </source>
</reference>
<dbReference type="InterPro" id="IPR011990">
    <property type="entry name" value="TPR-like_helical_dom_sf"/>
</dbReference>
<name>A0A418WRA5_9SPHN</name>
<dbReference type="SMART" id="SM00028">
    <property type="entry name" value="TPR"/>
    <property type="match status" value="3"/>
</dbReference>
<comment type="caution">
    <text evidence="5">The sequence shown here is derived from an EMBL/GenBank/DDBJ whole genome shotgun (WGS) entry which is preliminary data.</text>
</comment>
<dbReference type="PANTHER" id="PTHR44858">
    <property type="entry name" value="TETRATRICOPEPTIDE REPEAT PROTEIN 6"/>
    <property type="match status" value="1"/>
</dbReference>
<dbReference type="PANTHER" id="PTHR44858:SF1">
    <property type="entry name" value="UDP-N-ACETYLGLUCOSAMINE--PEPTIDE N-ACETYLGLUCOSAMINYLTRANSFERASE SPINDLY-RELATED"/>
    <property type="match status" value="1"/>
</dbReference>
<evidence type="ECO:0000256" key="2">
    <source>
        <dbReference type="ARBA" id="ARBA00022803"/>
    </source>
</evidence>
<proteinExistence type="predicted"/>
<dbReference type="PROSITE" id="PS50005">
    <property type="entry name" value="TPR"/>
    <property type="match status" value="1"/>
</dbReference>
<evidence type="ECO:0000256" key="1">
    <source>
        <dbReference type="ARBA" id="ARBA00022737"/>
    </source>
</evidence>
<evidence type="ECO:0000313" key="6">
    <source>
        <dbReference type="Proteomes" id="UP000286100"/>
    </source>
</evidence>